<organism evidence="1 2">
    <name type="scientific">Trifolium pratense</name>
    <name type="common">Red clover</name>
    <dbReference type="NCBI Taxonomy" id="57577"/>
    <lineage>
        <taxon>Eukaryota</taxon>
        <taxon>Viridiplantae</taxon>
        <taxon>Streptophyta</taxon>
        <taxon>Embryophyta</taxon>
        <taxon>Tracheophyta</taxon>
        <taxon>Spermatophyta</taxon>
        <taxon>Magnoliopsida</taxon>
        <taxon>eudicotyledons</taxon>
        <taxon>Gunneridae</taxon>
        <taxon>Pentapetalae</taxon>
        <taxon>rosids</taxon>
        <taxon>fabids</taxon>
        <taxon>Fabales</taxon>
        <taxon>Fabaceae</taxon>
        <taxon>Papilionoideae</taxon>
        <taxon>50 kb inversion clade</taxon>
        <taxon>NPAAA clade</taxon>
        <taxon>Hologalegina</taxon>
        <taxon>IRL clade</taxon>
        <taxon>Trifolieae</taxon>
        <taxon>Trifolium</taxon>
    </lineage>
</organism>
<protein>
    <submittedName>
        <fullName evidence="1">Uncharacterized protein</fullName>
    </submittedName>
</protein>
<dbReference type="Proteomes" id="UP001177021">
    <property type="component" value="Unassembled WGS sequence"/>
</dbReference>
<evidence type="ECO:0000313" key="1">
    <source>
        <dbReference type="EMBL" id="CAJ2678378.1"/>
    </source>
</evidence>
<evidence type="ECO:0000313" key="2">
    <source>
        <dbReference type="Proteomes" id="UP001177021"/>
    </source>
</evidence>
<dbReference type="EMBL" id="CASHSV030000823">
    <property type="protein sequence ID" value="CAJ2678378.1"/>
    <property type="molecule type" value="Genomic_DNA"/>
</dbReference>
<name>A0ACB0MCS7_TRIPR</name>
<sequence length="109" mass="12546">MKSKQEQKEWLGHSRCRTLITIWYKCSGYMAPEYAMDGRYSTKSDVFSYGVLLLEIVAGKRNTHCETGRASPNLIGHVWTLCTKPVLFSCYGSEMHSNWTFVCARKCHE</sequence>
<proteinExistence type="predicted"/>
<gene>
    <name evidence="1" type="ORF">MILVUS5_LOCUS40673</name>
</gene>
<keyword evidence="2" id="KW-1185">Reference proteome</keyword>
<reference evidence="1" key="1">
    <citation type="submission" date="2023-10" db="EMBL/GenBank/DDBJ databases">
        <authorList>
            <person name="Rodriguez Cubillos JULIANA M."/>
            <person name="De Vega J."/>
        </authorList>
    </citation>
    <scope>NUCLEOTIDE SEQUENCE</scope>
</reference>
<accession>A0ACB0MCS7</accession>
<comment type="caution">
    <text evidence="1">The sequence shown here is derived from an EMBL/GenBank/DDBJ whole genome shotgun (WGS) entry which is preliminary data.</text>
</comment>